<dbReference type="OrthoDB" id="9895617at2759"/>
<dbReference type="PANTHER" id="PTHR37450">
    <property type="entry name" value="CIPC PROTEIN"/>
    <property type="match status" value="1"/>
</dbReference>
<protein>
    <submittedName>
        <fullName evidence="1">CipC-like antibiotic stress responsive protein</fullName>
    </submittedName>
</protein>
<sequence length="95" mass="10444">MSHVSQESHDQVFGTEAHQHKAKWSHKLIGGTTAFKAIKAYEDHQVKNSKPDNHALAKEIFAGLAGTAIDHLVETKGLDAIEATKAKHYAKKQTD</sequence>
<dbReference type="EMBL" id="RBNI01010645">
    <property type="protein sequence ID" value="RUP43594.1"/>
    <property type="molecule type" value="Genomic_DNA"/>
</dbReference>
<name>A0A433CYD1_9FUNG</name>
<dbReference type="Proteomes" id="UP000268093">
    <property type="component" value="Unassembled WGS sequence"/>
</dbReference>
<dbReference type="InterPro" id="IPR022234">
    <property type="entry name" value="DUF3759"/>
</dbReference>
<keyword evidence="2" id="KW-1185">Reference proteome</keyword>
<dbReference type="PANTHER" id="PTHR37450:SF1">
    <property type="entry name" value="CIPC PROTEIN"/>
    <property type="match status" value="1"/>
</dbReference>
<evidence type="ECO:0000313" key="1">
    <source>
        <dbReference type="EMBL" id="RUP43594.1"/>
    </source>
</evidence>
<evidence type="ECO:0000313" key="2">
    <source>
        <dbReference type="Proteomes" id="UP000268093"/>
    </source>
</evidence>
<proteinExistence type="predicted"/>
<dbReference type="AlphaFoldDB" id="A0A433CYD1"/>
<gene>
    <name evidence="1" type="ORF">BC936DRAFT_136965</name>
</gene>
<organism evidence="1 2">
    <name type="scientific">Jimgerdemannia flammicorona</name>
    <dbReference type="NCBI Taxonomy" id="994334"/>
    <lineage>
        <taxon>Eukaryota</taxon>
        <taxon>Fungi</taxon>
        <taxon>Fungi incertae sedis</taxon>
        <taxon>Mucoromycota</taxon>
        <taxon>Mucoromycotina</taxon>
        <taxon>Endogonomycetes</taxon>
        <taxon>Endogonales</taxon>
        <taxon>Endogonaceae</taxon>
        <taxon>Jimgerdemannia</taxon>
    </lineage>
</organism>
<reference evidence="1 2" key="1">
    <citation type="journal article" date="2018" name="New Phytol.">
        <title>Phylogenomics of Endogonaceae and evolution of mycorrhizas within Mucoromycota.</title>
        <authorList>
            <person name="Chang Y."/>
            <person name="Desiro A."/>
            <person name="Na H."/>
            <person name="Sandor L."/>
            <person name="Lipzen A."/>
            <person name="Clum A."/>
            <person name="Barry K."/>
            <person name="Grigoriev I.V."/>
            <person name="Martin F.M."/>
            <person name="Stajich J.E."/>
            <person name="Smith M.E."/>
            <person name="Bonito G."/>
            <person name="Spatafora J.W."/>
        </authorList>
    </citation>
    <scope>NUCLEOTIDE SEQUENCE [LARGE SCALE GENOMIC DNA]</scope>
    <source>
        <strain evidence="1 2">GMNB39</strain>
    </source>
</reference>
<dbReference type="Pfam" id="PF12585">
    <property type="entry name" value="DUF3759"/>
    <property type="match status" value="1"/>
</dbReference>
<accession>A0A433CYD1</accession>
<comment type="caution">
    <text evidence="1">The sequence shown here is derived from an EMBL/GenBank/DDBJ whole genome shotgun (WGS) entry which is preliminary data.</text>
</comment>